<name>A0AAD5QU89_PARTN</name>
<gene>
    <name evidence="2" type="ORF">KIN20_021099</name>
</gene>
<reference evidence="2" key="1">
    <citation type="submission" date="2021-06" db="EMBL/GenBank/DDBJ databases">
        <title>Parelaphostrongylus tenuis whole genome reference sequence.</title>
        <authorList>
            <person name="Garwood T.J."/>
            <person name="Larsen P.A."/>
            <person name="Fountain-Jones N.M."/>
            <person name="Garbe J.R."/>
            <person name="Macchietto M.G."/>
            <person name="Kania S.A."/>
            <person name="Gerhold R.W."/>
            <person name="Richards J.E."/>
            <person name="Wolf T.M."/>
        </authorList>
    </citation>
    <scope>NUCLEOTIDE SEQUENCE</scope>
    <source>
        <strain evidence="2">MNPRO001-30</strain>
        <tissue evidence="2">Meninges</tissue>
    </source>
</reference>
<organism evidence="2 3">
    <name type="scientific">Parelaphostrongylus tenuis</name>
    <name type="common">Meningeal worm</name>
    <dbReference type="NCBI Taxonomy" id="148309"/>
    <lineage>
        <taxon>Eukaryota</taxon>
        <taxon>Metazoa</taxon>
        <taxon>Ecdysozoa</taxon>
        <taxon>Nematoda</taxon>
        <taxon>Chromadorea</taxon>
        <taxon>Rhabditida</taxon>
        <taxon>Rhabditina</taxon>
        <taxon>Rhabditomorpha</taxon>
        <taxon>Strongyloidea</taxon>
        <taxon>Metastrongylidae</taxon>
        <taxon>Parelaphostrongylus</taxon>
    </lineage>
</organism>
<protein>
    <submittedName>
        <fullName evidence="2">Uncharacterized protein</fullName>
    </submittedName>
</protein>
<feature type="region of interest" description="Disordered" evidence="1">
    <location>
        <begin position="30"/>
        <end position="50"/>
    </location>
</feature>
<accession>A0AAD5QU89</accession>
<dbReference type="EMBL" id="JAHQIW010004264">
    <property type="protein sequence ID" value="KAJ1361764.1"/>
    <property type="molecule type" value="Genomic_DNA"/>
</dbReference>
<dbReference type="AlphaFoldDB" id="A0AAD5QU89"/>
<evidence type="ECO:0000313" key="3">
    <source>
        <dbReference type="Proteomes" id="UP001196413"/>
    </source>
</evidence>
<sequence length="50" mass="5428">MDASASDVSKPNDDTSFASLYKEEHNAHCLSGESGYRSTRDLSTAQAQFT</sequence>
<keyword evidence="3" id="KW-1185">Reference proteome</keyword>
<comment type="caution">
    <text evidence="2">The sequence shown here is derived from an EMBL/GenBank/DDBJ whole genome shotgun (WGS) entry which is preliminary data.</text>
</comment>
<evidence type="ECO:0000256" key="1">
    <source>
        <dbReference type="SAM" id="MobiDB-lite"/>
    </source>
</evidence>
<proteinExistence type="predicted"/>
<feature type="compositionally biased region" description="Polar residues" evidence="1">
    <location>
        <begin position="41"/>
        <end position="50"/>
    </location>
</feature>
<dbReference type="Proteomes" id="UP001196413">
    <property type="component" value="Unassembled WGS sequence"/>
</dbReference>
<evidence type="ECO:0000313" key="2">
    <source>
        <dbReference type="EMBL" id="KAJ1361764.1"/>
    </source>
</evidence>